<reference evidence="4" key="1">
    <citation type="journal article" date="2019" name="Int. J. Syst. Evol. Microbiol.">
        <title>The Global Catalogue of Microorganisms (GCM) 10K type strain sequencing project: providing services to taxonomists for standard genome sequencing and annotation.</title>
        <authorList>
            <consortium name="The Broad Institute Genomics Platform"/>
            <consortium name="The Broad Institute Genome Sequencing Center for Infectious Disease"/>
            <person name="Wu L."/>
            <person name="Ma J."/>
        </authorList>
    </citation>
    <scope>NUCLEOTIDE SEQUENCE [LARGE SCALE GENOMIC DNA]</scope>
    <source>
        <strain evidence="4">CGMCC 4.7643</strain>
    </source>
</reference>
<dbReference type="EMBL" id="JBHUKU010000014">
    <property type="protein sequence ID" value="MFD2461710.1"/>
    <property type="molecule type" value="Genomic_DNA"/>
</dbReference>
<dbReference type="PANTHER" id="PTHR43476:SF3">
    <property type="entry name" value="FAD-BINDING MONOOXYGENASE"/>
    <property type="match status" value="1"/>
</dbReference>
<keyword evidence="4" id="KW-1185">Reference proteome</keyword>
<evidence type="ECO:0000313" key="4">
    <source>
        <dbReference type="Proteomes" id="UP001597419"/>
    </source>
</evidence>
<dbReference type="PANTHER" id="PTHR43476">
    <property type="entry name" value="3-(3-HYDROXY-PHENYL)PROPIONATE/3-HYDROXYCINNAMIC ACID HYDROXYLASE"/>
    <property type="match status" value="1"/>
</dbReference>
<dbReference type="Gene3D" id="3.30.9.10">
    <property type="entry name" value="D-Amino Acid Oxidase, subunit A, domain 2"/>
    <property type="match status" value="2"/>
</dbReference>
<feature type="domain" description="FAD-binding" evidence="2">
    <location>
        <begin position="6"/>
        <end position="335"/>
    </location>
</feature>
<protein>
    <submittedName>
        <fullName evidence="3">FAD-dependent oxidoreductase</fullName>
    </submittedName>
</protein>
<gene>
    <name evidence="3" type="ORF">ACFSYJ_24095</name>
</gene>
<comment type="caution">
    <text evidence="3">The sequence shown here is derived from an EMBL/GenBank/DDBJ whole genome shotgun (WGS) entry which is preliminary data.</text>
</comment>
<name>A0ABW5GLH9_9PSEU</name>
<dbReference type="InterPro" id="IPR050631">
    <property type="entry name" value="PheA/TfdB_FAD_monoxygenase"/>
</dbReference>
<proteinExistence type="predicted"/>
<evidence type="ECO:0000256" key="1">
    <source>
        <dbReference type="ARBA" id="ARBA00023002"/>
    </source>
</evidence>
<dbReference type="RefSeq" id="WP_345390444.1">
    <property type="nucleotide sequence ID" value="NZ_BAABHG010000004.1"/>
</dbReference>
<sequence>MTETTETDVVILGAGISGSLLALLLGRQGLRVTVVEPKPAVGTKGADFVKPRGLRILAEHGLLDGLGALRRATIEFHHDGVPLLSYDFAEHTGLGYYCVVPYAELVGAVLGACAELSTVDVRFDTTLADVRTEGPVVTGATLSDGTRLTARAFVDSSGSRTPLRELIEPSRRAIGYDHGLWMATVPGTRVRNGLYFSSDRWLAYFYSVTAELTRVFVGLPVELEEPVFLRRSPDLAAKLATFVPDEDALAGLDVAEFERAPVSAFTSAPYHRGNAVLLGGSTFGCHPMTGQGMSYTMEDATVLASVLTEARDARELDGLLERRYEPRRLVHERLVEYGDGLARTYHDRDAYLRAHDAVLHGGDV</sequence>
<evidence type="ECO:0000259" key="2">
    <source>
        <dbReference type="Pfam" id="PF01494"/>
    </source>
</evidence>
<keyword evidence="1" id="KW-0560">Oxidoreductase</keyword>
<dbReference type="PRINTS" id="PR00420">
    <property type="entry name" value="RNGMNOXGNASE"/>
</dbReference>
<accession>A0ABW5GLH9</accession>
<dbReference type="InterPro" id="IPR036188">
    <property type="entry name" value="FAD/NAD-bd_sf"/>
</dbReference>
<evidence type="ECO:0000313" key="3">
    <source>
        <dbReference type="EMBL" id="MFD2461710.1"/>
    </source>
</evidence>
<dbReference type="Pfam" id="PF01494">
    <property type="entry name" value="FAD_binding_3"/>
    <property type="match status" value="1"/>
</dbReference>
<dbReference type="Gene3D" id="3.50.50.60">
    <property type="entry name" value="FAD/NAD(P)-binding domain"/>
    <property type="match status" value="2"/>
</dbReference>
<dbReference type="InterPro" id="IPR002938">
    <property type="entry name" value="FAD-bd"/>
</dbReference>
<dbReference type="SUPFAM" id="SSF51905">
    <property type="entry name" value="FAD/NAD(P)-binding domain"/>
    <property type="match status" value="1"/>
</dbReference>
<organism evidence="3 4">
    <name type="scientific">Amycolatopsis samaneae</name>
    <dbReference type="NCBI Taxonomy" id="664691"/>
    <lineage>
        <taxon>Bacteria</taxon>
        <taxon>Bacillati</taxon>
        <taxon>Actinomycetota</taxon>
        <taxon>Actinomycetes</taxon>
        <taxon>Pseudonocardiales</taxon>
        <taxon>Pseudonocardiaceae</taxon>
        <taxon>Amycolatopsis</taxon>
    </lineage>
</organism>
<dbReference type="Proteomes" id="UP001597419">
    <property type="component" value="Unassembled WGS sequence"/>
</dbReference>